<accession>A0A816ERL0</accession>
<keyword evidence="2" id="KW-1133">Transmembrane helix</keyword>
<feature type="region of interest" description="Disordered" evidence="1">
    <location>
        <begin position="132"/>
        <end position="168"/>
    </location>
</feature>
<evidence type="ECO:0000313" key="4">
    <source>
        <dbReference type="Proteomes" id="UP000663828"/>
    </source>
</evidence>
<feature type="transmembrane region" description="Helical" evidence="2">
    <location>
        <begin position="95"/>
        <end position="115"/>
    </location>
</feature>
<protein>
    <submittedName>
        <fullName evidence="3">Uncharacterized protein</fullName>
    </submittedName>
</protein>
<evidence type="ECO:0000256" key="1">
    <source>
        <dbReference type="SAM" id="MobiDB-lite"/>
    </source>
</evidence>
<organism evidence="3 4">
    <name type="scientific">Adineta ricciae</name>
    <name type="common">Rotifer</name>
    <dbReference type="NCBI Taxonomy" id="249248"/>
    <lineage>
        <taxon>Eukaryota</taxon>
        <taxon>Metazoa</taxon>
        <taxon>Spiralia</taxon>
        <taxon>Gnathifera</taxon>
        <taxon>Rotifera</taxon>
        <taxon>Eurotatoria</taxon>
        <taxon>Bdelloidea</taxon>
        <taxon>Adinetida</taxon>
        <taxon>Adinetidae</taxon>
        <taxon>Adineta</taxon>
    </lineage>
</organism>
<reference evidence="3" key="1">
    <citation type="submission" date="2021-02" db="EMBL/GenBank/DDBJ databases">
        <authorList>
            <person name="Nowell W R."/>
        </authorList>
    </citation>
    <scope>NUCLEOTIDE SEQUENCE</scope>
</reference>
<dbReference type="EMBL" id="CAJNOR010010386">
    <property type="protein sequence ID" value="CAF1653424.1"/>
    <property type="molecule type" value="Genomic_DNA"/>
</dbReference>
<keyword evidence="2" id="KW-0812">Transmembrane</keyword>
<proteinExistence type="predicted"/>
<feature type="transmembrane region" description="Helical" evidence="2">
    <location>
        <begin position="37"/>
        <end position="58"/>
    </location>
</feature>
<evidence type="ECO:0000313" key="3">
    <source>
        <dbReference type="EMBL" id="CAF1653424.1"/>
    </source>
</evidence>
<dbReference type="Proteomes" id="UP000663828">
    <property type="component" value="Unassembled WGS sequence"/>
</dbReference>
<sequence>MHSMVGAFTPYTRKQHQNGTVRGCCYRFLQCSFPCGIIMLVLSIIFIILGTILLIYIFHFNGCGTISPIDKDGEVINIISISSSSFKCNRQAMKVLGITFVVSGAVLLSISLVVIKYSRASEENNVIRATKSSLRASNNKQQHPTQRNFSHPTSSSEHEQTQMIVSIR</sequence>
<keyword evidence="2" id="KW-0472">Membrane</keyword>
<name>A0A816ERL0_ADIRI</name>
<dbReference type="AlphaFoldDB" id="A0A816ERL0"/>
<comment type="caution">
    <text evidence="3">The sequence shown here is derived from an EMBL/GenBank/DDBJ whole genome shotgun (WGS) entry which is preliminary data.</text>
</comment>
<evidence type="ECO:0000256" key="2">
    <source>
        <dbReference type="SAM" id="Phobius"/>
    </source>
</evidence>
<keyword evidence="4" id="KW-1185">Reference proteome</keyword>
<gene>
    <name evidence="3" type="ORF">XAT740_LOCUS55446</name>
</gene>